<dbReference type="Proteomes" id="UP001501692">
    <property type="component" value="Unassembled WGS sequence"/>
</dbReference>
<dbReference type="Gene3D" id="2.60.120.260">
    <property type="entry name" value="Galactose-binding domain-like"/>
    <property type="match status" value="1"/>
</dbReference>
<proteinExistence type="predicted"/>
<evidence type="ECO:0000313" key="5">
    <source>
        <dbReference type="EMBL" id="GAA4972880.1"/>
    </source>
</evidence>
<dbReference type="PROSITE" id="PS51829">
    <property type="entry name" value="P_HOMO_B"/>
    <property type="match status" value="1"/>
</dbReference>
<keyword evidence="3" id="KW-0378">Hydrolase</keyword>
<dbReference type="InterPro" id="IPR002884">
    <property type="entry name" value="P_dom"/>
</dbReference>
<protein>
    <recommendedName>
        <fullName evidence="4">P/Homo B domain-containing protein</fullName>
    </recommendedName>
</protein>
<dbReference type="NCBIfam" id="TIGR04183">
    <property type="entry name" value="Por_Secre_tail"/>
    <property type="match status" value="1"/>
</dbReference>
<keyword evidence="6" id="KW-1185">Reference proteome</keyword>
<evidence type="ECO:0000313" key="6">
    <source>
        <dbReference type="Proteomes" id="UP001501692"/>
    </source>
</evidence>
<sequence>MFLVVFSAFGQNNFFVKVDRNDSDQISTESFQDVDNEVIFEFDYKTLSEKLSATSKTNSSKEASSFVLSFPDSKGVFEKYIIKEASVMHPDLQAKYPEIKSYVGYGVDSPEAYFRFSLSPYNGFSGIILGKDNAVIFEPHTKNQIRVINKSNLEANSSFNCLTENSILKEILKSSLSIKDADDSIKRTYRLALSVTGEYASFHGGTLASVNAAINATLTNINAVFENDFNTTLQLIPNNNLIIYLNSGTDPYTSLSNYDNQLANTLDTVILEANYDIGHLLGGINDNNNNPTGDAGCIGCVCNNGGSVATRNHKGSGFSTGSSPIGFNFDINYVVHEIGHQFGATHTWTHGGNEGTNSQMEPGSGTTIMGYAGITASTNVEVNSDPYFHGISIQQVTNYIKGTSCATTVNTGNNTPTVNAGSNLTLPIGTAFKLVGTASDIDGDDLTYCWEQFDENNALTTYPNPNSTDANSVLFRSYPPTTNNTRYFPKLSDLKFGINTTQWEKIPLTNRTADFRLTVRDNKLGGANNNHDDMQVTFSTSYGPFEVTSQNSPSILWNSGTNETITWNVNNTNTLPGASNVNILLSTDGGLTYSPIVNNIPNNGSYNLTVPNTPAPYCRIMIEPTNNNFFAINSDDFAIDYTVNTTCSQYNSAAALGITITDNGDAFTQNSIITIPDATTISNLKIGVDVTHDYIGDLALAVLSPSGTQILLKSSKDCDEEDNIIGVFDDNAITYNCFNSGTGIASKSIRELLSGFNGENSSGNWTIRLGDFAGGDVGTLNSWFVELCETTETPLNIEELDLADFKVFPNPNTGKFIIKADKTFTDTLNIQVFDLRGRSIYNKVYALNNKTFDEEITLNSIQSGMYILNIEDGNKSVSKKIIIK</sequence>
<dbReference type="SUPFAM" id="SSF49785">
    <property type="entry name" value="Galactose-binding domain-like"/>
    <property type="match status" value="1"/>
</dbReference>
<evidence type="ECO:0000256" key="1">
    <source>
        <dbReference type="ARBA" id="ARBA00022670"/>
    </source>
</evidence>
<reference evidence="6" key="1">
    <citation type="journal article" date="2019" name="Int. J. Syst. Evol. Microbiol.">
        <title>The Global Catalogue of Microorganisms (GCM) 10K type strain sequencing project: providing services to taxonomists for standard genome sequencing and annotation.</title>
        <authorList>
            <consortium name="The Broad Institute Genomics Platform"/>
            <consortium name="The Broad Institute Genome Sequencing Center for Infectious Disease"/>
            <person name="Wu L."/>
            <person name="Ma J."/>
        </authorList>
    </citation>
    <scope>NUCLEOTIDE SEQUENCE [LARGE SCALE GENOMIC DNA]</scope>
    <source>
        <strain evidence="6">JCM 18287</strain>
    </source>
</reference>
<dbReference type="Pfam" id="PF13583">
    <property type="entry name" value="Reprolysin_4"/>
    <property type="match status" value="1"/>
</dbReference>
<dbReference type="InterPro" id="IPR024079">
    <property type="entry name" value="MetalloPept_cat_dom_sf"/>
</dbReference>
<evidence type="ECO:0000256" key="3">
    <source>
        <dbReference type="ARBA" id="ARBA00022801"/>
    </source>
</evidence>
<dbReference type="InterPro" id="IPR008979">
    <property type="entry name" value="Galactose-bd-like_sf"/>
</dbReference>
<dbReference type="SUPFAM" id="SSF55486">
    <property type="entry name" value="Metalloproteases ('zincins'), catalytic domain"/>
    <property type="match status" value="1"/>
</dbReference>
<dbReference type="Pfam" id="PF18962">
    <property type="entry name" value="Por_Secre_tail"/>
    <property type="match status" value="1"/>
</dbReference>
<dbReference type="Gene3D" id="2.60.40.10">
    <property type="entry name" value="Immunoglobulins"/>
    <property type="match status" value="1"/>
</dbReference>
<name>A0ABP9HKW0_9FLAO</name>
<comment type="caution">
    <text evidence="5">The sequence shown here is derived from an EMBL/GenBank/DDBJ whole genome shotgun (WGS) entry which is preliminary data.</text>
</comment>
<feature type="domain" description="P/Homo B" evidence="4">
    <location>
        <begin position="642"/>
        <end position="793"/>
    </location>
</feature>
<dbReference type="EMBL" id="BAABJK010000007">
    <property type="protein sequence ID" value="GAA4972880.1"/>
    <property type="molecule type" value="Genomic_DNA"/>
</dbReference>
<keyword evidence="1" id="KW-0645">Protease</keyword>
<keyword evidence="2" id="KW-0732">Signal</keyword>
<dbReference type="InterPro" id="IPR026444">
    <property type="entry name" value="Secre_tail"/>
</dbReference>
<dbReference type="Pfam" id="PF01483">
    <property type="entry name" value="P_proprotein"/>
    <property type="match status" value="1"/>
</dbReference>
<organism evidence="5 6">
    <name type="scientific">Algibacter aquimarinus</name>
    <dbReference type="NCBI Taxonomy" id="1136748"/>
    <lineage>
        <taxon>Bacteria</taxon>
        <taxon>Pseudomonadati</taxon>
        <taxon>Bacteroidota</taxon>
        <taxon>Flavobacteriia</taxon>
        <taxon>Flavobacteriales</taxon>
        <taxon>Flavobacteriaceae</taxon>
        <taxon>Algibacter</taxon>
    </lineage>
</organism>
<dbReference type="InterPro" id="IPR013783">
    <property type="entry name" value="Ig-like_fold"/>
</dbReference>
<accession>A0ABP9HKW0</accession>
<dbReference type="Gene3D" id="3.40.390.10">
    <property type="entry name" value="Collagenase (Catalytic Domain)"/>
    <property type="match status" value="1"/>
</dbReference>
<evidence type="ECO:0000256" key="2">
    <source>
        <dbReference type="ARBA" id="ARBA00022729"/>
    </source>
</evidence>
<gene>
    <name evidence="5" type="ORF">GCM10023315_24050</name>
</gene>
<evidence type="ECO:0000259" key="4">
    <source>
        <dbReference type="PROSITE" id="PS51829"/>
    </source>
</evidence>